<evidence type="ECO:0000256" key="4">
    <source>
        <dbReference type="ARBA" id="ARBA00023125"/>
    </source>
</evidence>
<dbReference type="PANTHER" id="PTHR36206:SF16">
    <property type="entry name" value="TRANSCRIPTION FACTOR DOMAIN-CONTAINING PROTEIN-RELATED"/>
    <property type="match status" value="1"/>
</dbReference>
<keyword evidence="1" id="KW-0479">Metal-binding</keyword>
<dbReference type="GeneID" id="27726103"/>
<dbReference type="InterPro" id="IPR052360">
    <property type="entry name" value="Transcr_Regulatory_Proteins"/>
</dbReference>
<keyword evidence="4" id="KW-0238">DNA-binding</keyword>
<keyword evidence="5" id="KW-0804">Transcription</keyword>
<dbReference type="GO" id="GO:0008270">
    <property type="term" value="F:zinc ion binding"/>
    <property type="evidence" value="ECO:0007669"/>
    <property type="project" value="InterPro"/>
</dbReference>
<comment type="caution">
    <text evidence="8">The sequence shown here is derived from an EMBL/GenBank/DDBJ whole genome shotgun (WGS) entry which is preliminary data.</text>
</comment>
<dbReference type="CDD" id="cd00067">
    <property type="entry name" value="GAL4"/>
    <property type="match status" value="1"/>
</dbReference>
<dbReference type="GO" id="GO:0003677">
    <property type="term" value="F:DNA binding"/>
    <property type="evidence" value="ECO:0007669"/>
    <property type="project" value="UniProtKB-KW"/>
</dbReference>
<dbReference type="InterPro" id="IPR036864">
    <property type="entry name" value="Zn2-C6_fun-type_DNA-bd_sf"/>
</dbReference>
<dbReference type="RefSeq" id="XP_016640802.1">
    <property type="nucleotide sequence ID" value="XM_016788975.1"/>
</dbReference>
<evidence type="ECO:0000256" key="2">
    <source>
        <dbReference type="ARBA" id="ARBA00022833"/>
    </source>
</evidence>
<gene>
    <name evidence="8" type="ORF">SAPIO_CDS7031</name>
</gene>
<dbReference type="EMBL" id="JOWA01000110">
    <property type="protein sequence ID" value="KEZ41003.1"/>
    <property type="molecule type" value="Genomic_DNA"/>
</dbReference>
<dbReference type="Proteomes" id="UP000028545">
    <property type="component" value="Unassembled WGS sequence"/>
</dbReference>
<evidence type="ECO:0008006" key="10">
    <source>
        <dbReference type="Google" id="ProtNLM"/>
    </source>
</evidence>
<evidence type="ECO:0000313" key="8">
    <source>
        <dbReference type="EMBL" id="KEZ41003.1"/>
    </source>
</evidence>
<dbReference type="PANTHER" id="PTHR36206">
    <property type="entry name" value="ASPERCRYPTIN BIOSYNTHESIS CLUSTER-SPECIFIC TRANSCRIPTION REGULATOR ATNN-RELATED"/>
    <property type="match status" value="1"/>
</dbReference>
<dbReference type="HOGENOM" id="CLU_359090_0_0_1"/>
<dbReference type="OrthoDB" id="3145928at2759"/>
<dbReference type="GO" id="GO:0000981">
    <property type="term" value="F:DNA-binding transcription factor activity, RNA polymerase II-specific"/>
    <property type="evidence" value="ECO:0007669"/>
    <property type="project" value="InterPro"/>
</dbReference>
<evidence type="ECO:0000256" key="1">
    <source>
        <dbReference type="ARBA" id="ARBA00022723"/>
    </source>
</evidence>
<feature type="region of interest" description="Disordered" evidence="7">
    <location>
        <begin position="100"/>
        <end position="148"/>
    </location>
</feature>
<keyword evidence="3" id="KW-0805">Transcription regulation</keyword>
<evidence type="ECO:0000256" key="3">
    <source>
        <dbReference type="ARBA" id="ARBA00023015"/>
    </source>
</evidence>
<evidence type="ECO:0000256" key="5">
    <source>
        <dbReference type="ARBA" id="ARBA00023163"/>
    </source>
</evidence>
<dbReference type="KEGG" id="sapo:SAPIO_CDS7031"/>
<dbReference type="AlphaFoldDB" id="A0A084G0Z1"/>
<evidence type="ECO:0000313" key="9">
    <source>
        <dbReference type="Proteomes" id="UP000028545"/>
    </source>
</evidence>
<name>A0A084G0Z1_PSEDA</name>
<keyword evidence="6" id="KW-0539">Nucleus</keyword>
<keyword evidence="2" id="KW-0862">Zinc</keyword>
<proteinExistence type="predicted"/>
<evidence type="ECO:0000256" key="7">
    <source>
        <dbReference type="SAM" id="MobiDB-lite"/>
    </source>
</evidence>
<dbReference type="VEuPathDB" id="FungiDB:SAPIO_CDS7031"/>
<sequence>MLQSVVLTSTSSRGGRLKASGRLVPFFHHDHHVLVQVPGPANVPVPEQTYSRAWFACDSDEKLQTTHQDITQRQDQDQHQDQDRQLHFVLQPGDGVGQAMIPVSPHQGQFPGTPGSSSSESFSQRAASTTASGRVASSQNQQTKKRTRAISTIRRVKCGEEKPACFRCTSTGRVCDGYDTEATAPKKQPPPNQLLVQHRSRGLQPAAAVANPAAGPSSSTRPGIIAASGPAERTLATTPVVTVAASVASAASISSSSSSPPPVAGLHHPNPATPSILVPGLPPLQPPGPVSLAAEIDLTDIERKYLNEFTSVAEEGLSQHVSNLDEFWKWTVPRMCMQDRTVRHAIVALGAALRIYRDGDGLLSGAGALGGGAASQQSEVVMLEHYGQAMALLRHANLDSPGVMTLALVCCLAFVYIESLRNNWRDALRHLRSGLTIINTIPLETLQALADPLGCADLPGPANPLGREMDCILRAFATLESSACLYTNDFEPIIALKLYHSRNLSEEIRFPEFTDIKEAHRAVAQFCRDVFALSWIWQNGPSGAGDELTAPLPAARRDVLCFRASRLEDRLQQFYQGPNSPKSWGIEYMSMLMDKLHFTCCKALCNSLSKGTSLPPVSPAAEYIGSSFGDPYEDIVKIAESIKQGVSSTATGTQQRRRFMIDLGIICPLHFVACNCRDESVRERALNVLQDWPRRENLWDGPEVVRLWRTADAESAGGGGRSGAVEELPRSLSTALAIPALRERFGRLSFNDNDDDDDDDEEEDEEVEEMIVRKKGRRHT</sequence>
<dbReference type="InterPro" id="IPR001138">
    <property type="entry name" value="Zn2Cys6_DnaBD"/>
</dbReference>
<feature type="compositionally biased region" description="Acidic residues" evidence="7">
    <location>
        <begin position="752"/>
        <end position="769"/>
    </location>
</feature>
<feature type="region of interest" description="Disordered" evidence="7">
    <location>
        <begin position="253"/>
        <end position="283"/>
    </location>
</feature>
<accession>A0A084G0Z1</accession>
<feature type="region of interest" description="Disordered" evidence="7">
    <location>
        <begin position="748"/>
        <end position="780"/>
    </location>
</feature>
<keyword evidence="9" id="KW-1185">Reference proteome</keyword>
<protein>
    <recommendedName>
        <fullName evidence="10">Zn(2)-C6 fungal-type domain-containing protein</fullName>
    </recommendedName>
</protein>
<evidence type="ECO:0000256" key="6">
    <source>
        <dbReference type="ARBA" id="ARBA00023242"/>
    </source>
</evidence>
<dbReference type="SUPFAM" id="SSF57701">
    <property type="entry name" value="Zn2/Cys6 DNA-binding domain"/>
    <property type="match status" value="1"/>
</dbReference>
<reference evidence="8 9" key="1">
    <citation type="journal article" date="2014" name="Genome Announc.">
        <title>Draft genome sequence of the pathogenic fungus Scedosporium apiospermum.</title>
        <authorList>
            <person name="Vandeputte P."/>
            <person name="Ghamrawi S."/>
            <person name="Rechenmann M."/>
            <person name="Iltis A."/>
            <person name="Giraud S."/>
            <person name="Fleury M."/>
            <person name="Thornton C."/>
            <person name="Delhaes L."/>
            <person name="Meyer W."/>
            <person name="Papon N."/>
            <person name="Bouchara J.P."/>
        </authorList>
    </citation>
    <scope>NUCLEOTIDE SEQUENCE [LARGE SCALE GENOMIC DNA]</scope>
    <source>
        <strain evidence="8 9">IHEM 14462</strain>
    </source>
</reference>
<organism evidence="8 9">
    <name type="scientific">Pseudallescheria apiosperma</name>
    <name type="common">Scedosporium apiospermum</name>
    <dbReference type="NCBI Taxonomy" id="563466"/>
    <lineage>
        <taxon>Eukaryota</taxon>
        <taxon>Fungi</taxon>
        <taxon>Dikarya</taxon>
        <taxon>Ascomycota</taxon>
        <taxon>Pezizomycotina</taxon>
        <taxon>Sordariomycetes</taxon>
        <taxon>Hypocreomycetidae</taxon>
        <taxon>Microascales</taxon>
        <taxon>Microascaceae</taxon>
        <taxon>Scedosporium</taxon>
    </lineage>
</organism>
<feature type="compositionally biased region" description="Polar residues" evidence="7">
    <location>
        <begin position="124"/>
        <end position="142"/>
    </location>
</feature>